<organism evidence="3 4">
    <name type="scientific">Puia dinghuensis</name>
    <dbReference type="NCBI Taxonomy" id="1792502"/>
    <lineage>
        <taxon>Bacteria</taxon>
        <taxon>Pseudomonadati</taxon>
        <taxon>Bacteroidota</taxon>
        <taxon>Chitinophagia</taxon>
        <taxon>Chitinophagales</taxon>
        <taxon>Chitinophagaceae</taxon>
        <taxon>Puia</taxon>
    </lineage>
</organism>
<feature type="domain" description="N-acetyltransferase" evidence="2">
    <location>
        <begin position="1"/>
        <end position="127"/>
    </location>
</feature>
<dbReference type="Gene3D" id="3.40.630.30">
    <property type="match status" value="2"/>
</dbReference>
<dbReference type="CDD" id="cd04301">
    <property type="entry name" value="NAT_SF"/>
    <property type="match status" value="1"/>
</dbReference>
<dbReference type="Proteomes" id="UP000607559">
    <property type="component" value="Unassembled WGS sequence"/>
</dbReference>
<reference evidence="3" key="1">
    <citation type="journal article" date="2014" name="Int. J. Syst. Evol. Microbiol.">
        <title>Complete genome sequence of Corynebacterium casei LMG S-19264T (=DSM 44701T), isolated from a smear-ripened cheese.</title>
        <authorList>
            <consortium name="US DOE Joint Genome Institute (JGI-PGF)"/>
            <person name="Walter F."/>
            <person name="Albersmeier A."/>
            <person name="Kalinowski J."/>
            <person name="Ruckert C."/>
        </authorList>
    </citation>
    <scope>NUCLEOTIDE SEQUENCE</scope>
    <source>
        <strain evidence="3">CGMCC 1.15448</strain>
    </source>
</reference>
<evidence type="ECO:0000313" key="4">
    <source>
        <dbReference type="Proteomes" id="UP000607559"/>
    </source>
</evidence>
<keyword evidence="4" id="KW-1185">Reference proteome</keyword>
<evidence type="ECO:0000313" key="3">
    <source>
        <dbReference type="EMBL" id="GGB24687.1"/>
    </source>
</evidence>
<feature type="region of interest" description="Disordered" evidence="1">
    <location>
        <begin position="150"/>
        <end position="186"/>
    </location>
</feature>
<reference evidence="3" key="2">
    <citation type="submission" date="2020-09" db="EMBL/GenBank/DDBJ databases">
        <authorList>
            <person name="Sun Q."/>
            <person name="Zhou Y."/>
        </authorList>
    </citation>
    <scope>NUCLEOTIDE SEQUENCE</scope>
    <source>
        <strain evidence="3">CGMCC 1.15448</strain>
    </source>
</reference>
<evidence type="ECO:0000256" key="1">
    <source>
        <dbReference type="SAM" id="MobiDB-lite"/>
    </source>
</evidence>
<dbReference type="InterPro" id="IPR016181">
    <property type="entry name" value="Acyl_CoA_acyltransferase"/>
</dbReference>
<dbReference type="InterPro" id="IPR000182">
    <property type="entry name" value="GNAT_dom"/>
</dbReference>
<gene>
    <name evidence="3" type="ORF">GCM10011511_55800</name>
</gene>
<dbReference type="AlphaFoldDB" id="A0A8J2UJ88"/>
<dbReference type="Pfam" id="PF00583">
    <property type="entry name" value="Acetyltransf_1"/>
    <property type="match status" value="1"/>
</dbReference>
<evidence type="ECO:0000259" key="2">
    <source>
        <dbReference type="PROSITE" id="PS51186"/>
    </source>
</evidence>
<feature type="compositionally biased region" description="Gly residues" evidence="1">
    <location>
        <begin position="167"/>
        <end position="186"/>
    </location>
</feature>
<sequence length="354" mass="37230">MRLAFGTFLKLPDPMTFMGDANYVHTRWRADPSAAFAAEREGQLVGSVFATCWGSVGFFGPLTVHPDLWDKGVASLLLAPVMECFDRWKIRHAGLVTFAESSKHMGLYRKFGFWPRFLTGLMGKEVGPAEDAAGGGTGTRGGMVVAGPSAATGAEDGTRGEAAGRSMAGGGTGARGEGLGRSGVRGGGNGVRGGWTRFSDVPAGEREAMLSLCSGLTDSIYEGLDLEREIRAVADQRLGDTVLLWDGDTLAGLAVCHCGAGSEAGSGTCYIKAGGVRPGANAGADFRLLLGAVEELAVQEGLTKVLGGANTGRKEAYEAMVECGYRTNLHMIIMEKPNEAGYNNPGVYFIDDWR</sequence>
<protein>
    <recommendedName>
        <fullName evidence="2">N-acetyltransferase domain-containing protein</fullName>
    </recommendedName>
</protein>
<proteinExistence type="predicted"/>
<accession>A0A8J2UJ88</accession>
<dbReference type="SUPFAM" id="SSF55729">
    <property type="entry name" value="Acyl-CoA N-acyltransferases (Nat)"/>
    <property type="match status" value="1"/>
</dbReference>
<dbReference type="GO" id="GO:0016747">
    <property type="term" value="F:acyltransferase activity, transferring groups other than amino-acyl groups"/>
    <property type="evidence" value="ECO:0007669"/>
    <property type="project" value="InterPro"/>
</dbReference>
<dbReference type="PROSITE" id="PS51186">
    <property type="entry name" value="GNAT"/>
    <property type="match status" value="1"/>
</dbReference>
<dbReference type="EMBL" id="BMJC01000008">
    <property type="protein sequence ID" value="GGB24687.1"/>
    <property type="molecule type" value="Genomic_DNA"/>
</dbReference>
<name>A0A8J2UJ88_9BACT</name>
<comment type="caution">
    <text evidence="3">The sequence shown here is derived from an EMBL/GenBank/DDBJ whole genome shotgun (WGS) entry which is preliminary data.</text>
</comment>